<dbReference type="InterPro" id="IPR022258">
    <property type="entry name" value="Flagellar_operon_YvyF"/>
</dbReference>
<keyword evidence="1" id="KW-0282">Flagellum</keyword>
<keyword evidence="2" id="KW-1185">Reference proteome</keyword>
<keyword evidence="1" id="KW-0969">Cilium</keyword>
<gene>
    <name evidence="1" type="ORF">JOC83_003318</name>
</gene>
<keyword evidence="1" id="KW-0966">Cell projection</keyword>
<organism evidence="1 2">
    <name type="scientific">Priestia iocasae</name>
    <dbReference type="NCBI Taxonomy" id="2291674"/>
    <lineage>
        <taxon>Bacteria</taxon>
        <taxon>Bacillati</taxon>
        <taxon>Bacillota</taxon>
        <taxon>Bacilli</taxon>
        <taxon>Bacillales</taxon>
        <taxon>Bacillaceae</taxon>
        <taxon>Priestia</taxon>
    </lineage>
</organism>
<dbReference type="RefSeq" id="WP_205188466.1">
    <property type="nucleotide sequence ID" value="NZ_JAFBFC010000007.1"/>
</dbReference>
<reference evidence="1 2" key="1">
    <citation type="submission" date="2021-01" db="EMBL/GenBank/DDBJ databases">
        <title>Genomic Encyclopedia of Type Strains, Phase IV (KMG-IV): sequencing the most valuable type-strain genomes for metagenomic binning, comparative biology and taxonomic classification.</title>
        <authorList>
            <person name="Goeker M."/>
        </authorList>
    </citation>
    <scope>NUCLEOTIDE SEQUENCE [LARGE SCALE GENOMIC DNA]</scope>
    <source>
        <strain evidence="1 2">DSM 104297</strain>
    </source>
</reference>
<name>A0ABS2R0E2_9BACI</name>
<accession>A0ABS2R0E2</accession>
<sequence length="141" mass="16701">MGEIINCPTCNNIFMKNAFRDVCEACFREEERQYDLVYNFIRKRENRTATMLQVTKATGVPETLIYKFIKHKRLQVSQFPNLGYPCDQCGELIQKGKLCETCQTSFNQQVNKLKEAENRKAEDLKNQQMRTYHTFDNKDRK</sequence>
<protein>
    <submittedName>
        <fullName evidence="1">Flagellar operon protein (TIGR03826 family)</fullName>
    </submittedName>
</protein>
<dbReference type="NCBIfam" id="TIGR03826">
    <property type="entry name" value="YvyF"/>
    <property type="match status" value="1"/>
</dbReference>
<dbReference type="Proteomes" id="UP000809829">
    <property type="component" value="Unassembled WGS sequence"/>
</dbReference>
<evidence type="ECO:0000313" key="2">
    <source>
        <dbReference type="Proteomes" id="UP000809829"/>
    </source>
</evidence>
<dbReference type="EMBL" id="JAFBFC010000007">
    <property type="protein sequence ID" value="MBM7704461.1"/>
    <property type="molecule type" value="Genomic_DNA"/>
</dbReference>
<proteinExistence type="predicted"/>
<evidence type="ECO:0000313" key="1">
    <source>
        <dbReference type="EMBL" id="MBM7704461.1"/>
    </source>
</evidence>
<comment type="caution">
    <text evidence="1">The sequence shown here is derived from an EMBL/GenBank/DDBJ whole genome shotgun (WGS) entry which is preliminary data.</text>
</comment>